<dbReference type="EMBL" id="JAFREP010000002">
    <property type="protein sequence ID" value="MBO1317439.1"/>
    <property type="molecule type" value="Genomic_DNA"/>
</dbReference>
<organism evidence="3 4">
    <name type="scientific">Acanthopleuribacter pedis</name>
    <dbReference type="NCBI Taxonomy" id="442870"/>
    <lineage>
        <taxon>Bacteria</taxon>
        <taxon>Pseudomonadati</taxon>
        <taxon>Acidobacteriota</taxon>
        <taxon>Holophagae</taxon>
        <taxon>Acanthopleuribacterales</taxon>
        <taxon>Acanthopleuribacteraceae</taxon>
        <taxon>Acanthopleuribacter</taxon>
    </lineage>
</organism>
<keyword evidence="1" id="KW-1133">Transmembrane helix</keyword>
<dbReference type="SUPFAM" id="SSF50998">
    <property type="entry name" value="Quinoprotein alcohol dehydrogenase-like"/>
    <property type="match status" value="1"/>
</dbReference>
<dbReference type="RefSeq" id="WP_207856675.1">
    <property type="nucleotide sequence ID" value="NZ_JAFREP010000002.1"/>
</dbReference>
<accession>A0A8J7Q2C9</accession>
<feature type="domain" description="Pyrrolo-quinoline quinone repeat" evidence="2">
    <location>
        <begin position="179"/>
        <end position="428"/>
    </location>
</feature>
<protein>
    <submittedName>
        <fullName evidence="3">PQQ-like beta-propeller repeat protein</fullName>
    </submittedName>
</protein>
<dbReference type="SMART" id="SM00564">
    <property type="entry name" value="PQQ"/>
    <property type="match status" value="4"/>
</dbReference>
<evidence type="ECO:0000259" key="2">
    <source>
        <dbReference type="Pfam" id="PF13360"/>
    </source>
</evidence>
<comment type="caution">
    <text evidence="3">The sequence shown here is derived from an EMBL/GenBank/DDBJ whole genome shotgun (WGS) entry which is preliminary data.</text>
</comment>
<dbReference type="PANTHER" id="PTHR34512:SF30">
    <property type="entry name" value="OUTER MEMBRANE PROTEIN ASSEMBLY FACTOR BAMB"/>
    <property type="match status" value="1"/>
</dbReference>
<dbReference type="Proteomes" id="UP000664417">
    <property type="component" value="Unassembled WGS sequence"/>
</dbReference>
<dbReference type="InterPro" id="IPR018391">
    <property type="entry name" value="PQQ_b-propeller_rpt"/>
</dbReference>
<feature type="transmembrane region" description="Helical" evidence="1">
    <location>
        <begin position="66"/>
        <end position="86"/>
    </location>
</feature>
<feature type="transmembrane region" description="Helical" evidence="1">
    <location>
        <begin position="39"/>
        <end position="59"/>
    </location>
</feature>
<dbReference type="PANTHER" id="PTHR34512">
    <property type="entry name" value="CELL SURFACE PROTEIN"/>
    <property type="match status" value="1"/>
</dbReference>
<dbReference type="InterPro" id="IPR015943">
    <property type="entry name" value="WD40/YVTN_repeat-like_dom_sf"/>
</dbReference>
<dbReference type="Pfam" id="PF13360">
    <property type="entry name" value="PQQ_2"/>
    <property type="match status" value="1"/>
</dbReference>
<dbReference type="Gene3D" id="2.130.10.10">
    <property type="entry name" value="YVTN repeat-like/Quinoprotein amine dehydrogenase"/>
    <property type="match status" value="1"/>
</dbReference>
<name>A0A8J7Q2C9_9BACT</name>
<proteinExistence type="predicted"/>
<evidence type="ECO:0000256" key="1">
    <source>
        <dbReference type="SAM" id="Phobius"/>
    </source>
</evidence>
<reference evidence="3" key="1">
    <citation type="submission" date="2021-03" db="EMBL/GenBank/DDBJ databases">
        <authorList>
            <person name="Wang G."/>
        </authorList>
    </citation>
    <scope>NUCLEOTIDE SEQUENCE</scope>
    <source>
        <strain evidence="3">KCTC 12899</strain>
    </source>
</reference>
<evidence type="ECO:0000313" key="4">
    <source>
        <dbReference type="Proteomes" id="UP000664417"/>
    </source>
</evidence>
<sequence>MSQEHKGPRWWPLLVIWGLAGTASLVMTFSGYQLHERPLLIRAVILIIAAGLTGLWLVFFSRLRWLTRFAVIAAGLVGMFLFNLAFETHMTGDLVPEFRARFRTIDTQLGAGDAATAATDYAQFMGPSRRAYRPDLHLETDWEENPPEQVWRRPVGAAWSAFAVAGNLAITQEQQEEEECVIAYQLATGEEVWRQCVTAKFATTIGGSGPRATPTIHENRVYAMGALGDFMVLDRNDGRVIWQTQLFEKFAAVPPEWGSSVSPLVVDNLIVVSMGHTQKGTLAAFNREDGTHVWTAQGDPSHYSSPTLMTLGGQTQIVIFASQSVRAFNPSDGATLWSYAWPAEAPVVAIPVQVDDTRLIVSAGYGMGAGAISVTAVEDGSWQVEEQWRNINLKAKFANMIVIDGFVYSMDNGIMTCVDVNDGERRWKRGRFGHGQMIRAGKHLLVTTEKGEVVLMDPNPEAYRELGRFQAVEGKSWNPAALADNFLLVRNAEEAACFRLKTDEPAVATEPATE</sequence>
<gene>
    <name evidence="3" type="ORF">J3U88_03135</name>
</gene>
<evidence type="ECO:0000313" key="3">
    <source>
        <dbReference type="EMBL" id="MBO1317439.1"/>
    </source>
</evidence>
<feature type="transmembrane region" description="Helical" evidence="1">
    <location>
        <begin position="12"/>
        <end position="33"/>
    </location>
</feature>
<dbReference type="InterPro" id="IPR011047">
    <property type="entry name" value="Quinoprotein_ADH-like_sf"/>
</dbReference>
<keyword evidence="1" id="KW-0812">Transmembrane</keyword>
<dbReference type="InterPro" id="IPR002372">
    <property type="entry name" value="PQQ_rpt_dom"/>
</dbReference>
<keyword evidence="1" id="KW-0472">Membrane</keyword>
<keyword evidence="4" id="KW-1185">Reference proteome</keyword>
<dbReference type="AlphaFoldDB" id="A0A8J7Q2C9"/>